<keyword evidence="1" id="KW-0808">Transferase</keyword>
<protein>
    <submittedName>
        <fullName evidence="3">ATP-binding protein</fullName>
    </submittedName>
</protein>
<dbReference type="AlphaFoldDB" id="A0A7C4RU52"/>
<evidence type="ECO:0000256" key="1">
    <source>
        <dbReference type="ARBA" id="ARBA00022527"/>
    </source>
</evidence>
<name>A0A7C4RU52_9BACT</name>
<dbReference type="EMBL" id="DSUH01000364">
    <property type="protein sequence ID" value="HGU34284.1"/>
    <property type="molecule type" value="Genomic_DNA"/>
</dbReference>
<evidence type="ECO:0000259" key="2">
    <source>
        <dbReference type="PROSITE" id="PS51186"/>
    </source>
</evidence>
<keyword evidence="1" id="KW-0418">Kinase</keyword>
<reference evidence="3" key="1">
    <citation type="journal article" date="2020" name="mSystems">
        <title>Genome- and Community-Level Interaction Insights into Carbon Utilization and Element Cycling Functions of Hydrothermarchaeota in Hydrothermal Sediment.</title>
        <authorList>
            <person name="Zhou Z."/>
            <person name="Liu Y."/>
            <person name="Xu W."/>
            <person name="Pan J."/>
            <person name="Luo Z.H."/>
            <person name="Li M."/>
        </authorList>
    </citation>
    <scope>NUCLEOTIDE SEQUENCE [LARGE SCALE GENOMIC DNA]</scope>
    <source>
        <strain evidence="3">SpSt-477</strain>
    </source>
</reference>
<dbReference type="PANTHER" id="PTHR35526:SF3">
    <property type="entry name" value="ANTI-SIGMA-F FACTOR RSBW"/>
    <property type="match status" value="1"/>
</dbReference>
<dbReference type="Gene3D" id="3.30.565.10">
    <property type="entry name" value="Histidine kinase-like ATPase, C-terminal domain"/>
    <property type="match status" value="1"/>
</dbReference>
<dbReference type="GO" id="GO:0004674">
    <property type="term" value="F:protein serine/threonine kinase activity"/>
    <property type="evidence" value="ECO:0007669"/>
    <property type="project" value="UniProtKB-KW"/>
</dbReference>
<organism evidence="3">
    <name type="scientific">Desulfatirhabdium butyrativorans</name>
    <dbReference type="NCBI Taxonomy" id="340467"/>
    <lineage>
        <taxon>Bacteria</taxon>
        <taxon>Pseudomonadati</taxon>
        <taxon>Thermodesulfobacteriota</taxon>
        <taxon>Desulfobacteria</taxon>
        <taxon>Desulfobacterales</taxon>
        <taxon>Desulfatirhabdiaceae</taxon>
        <taxon>Desulfatirhabdium</taxon>
    </lineage>
</organism>
<keyword evidence="3" id="KW-0067">ATP-binding</keyword>
<dbReference type="InterPro" id="IPR003594">
    <property type="entry name" value="HATPase_dom"/>
</dbReference>
<dbReference type="GO" id="GO:0016747">
    <property type="term" value="F:acyltransferase activity, transferring groups other than amino-acyl groups"/>
    <property type="evidence" value="ECO:0007669"/>
    <property type="project" value="InterPro"/>
</dbReference>
<keyword evidence="1" id="KW-0723">Serine/threonine-protein kinase</keyword>
<dbReference type="SUPFAM" id="SSF55874">
    <property type="entry name" value="ATPase domain of HSP90 chaperone/DNA topoisomerase II/histidine kinase"/>
    <property type="match status" value="1"/>
</dbReference>
<dbReference type="InterPro" id="IPR050267">
    <property type="entry name" value="Anti-sigma-factor_SerPK"/>
</dbReference>
<dbReference type="PANTHER" id="PTHR35526">
    <property type="entry name" value="ANTI-SIGMA-F FACTOR RSBW-RELATED"/>
    <property type="match status" value="1"/>
</dbReference>
<sequence length="481" mass="52546">MKETLLARLTLPARSESLAPAGALVRAVGTGLGLSGQALDHLESAVDEACTNVVQHAFEPGQEGVFDLVLTRRPGQLVAAVEDRGLPFDQEAVMAGEGIGLGMTLMRAFASTVRLQNLGARGKRTELIFDLPSSVMAKVREEEIEAQPGEVTISSEPVVIRPLRPEEAPKLARCIYRTYGYSYASEALYRPEQVRERLEAGLVESLVAVTPGSELVGHLALIRDSREARVAETGQAVVVPAFRGRKLFEQMKARMVDQARRQGLLGLTSEAVTIHPATQKGNHALGAVETGLLLGYIPGQLLFGPNQDPTLRQSAMLYFLPLNPAPSRAVFLPERHREMLTTLYIRLGLERQESSPDGLFQHREGQLTLQVRPEWGQAFLKVTAFGASTEREVAARLKQLCRQKIDCIYLDLPLAAPETLHLSPAFEALGFGFAGLLPEAAPDGDLLRLQYLNNVVVDPDRIITATAFGSRMKDYVLQAMV</sequence>
<dbReference type="InterPro" id="IPR000182">
    <property type="entry name" value="GNAT_dom"/>
</dbReference>
<dbReference type="PROSITE" id="PS51186">
    <property type="entry name" value="GNAT"/>
    <property type="match status" value="1"/>
</dbReference>
<accession>A0A7C4RU52</accession>
<comment type="caution">
    <text evidence="3">The sequence shown here is derived from an EMBL/GenBank/DDBJ whole genome shotgun (WGS) entry which is preliminary data.</text>
</comment>
<dbReference type="GO" id="GO:0005524">
    <property type="term" value="F:ATP binding"/>
    <property type="evidence" value="ECO:0007669"/>
    <property type="project" value="UniProtKB-KW"/>
</dbReference>
<gene>
    <name evidence="3" type="ORF">ENS29_15780</name>
</gene>
<keyword evidence="3" id="KW-0547">Nucleotide-binding</keyword>
<dbReference type="InterPro" id="IPR036890">
    <property type="entry name" value="HATPase_C_sf"/>
</dbReference>
<feature type="domain" description="N-acetyltransferase" evidence="2">
    <location>
        <begin position="158"/>
        <end position="323"/>
    </location>
</feature>
<dbReference type="InterPro" id="IPR016181">
    <property type="entry name" value="Acyl_CoA_acyltransferase"/>
</dbReference>
<dbReference type="Pfam" id="PF13581">
    <property type="entry name" value="HATPase_c_2"/>
    <property type="match status" value="1"/>
</dbReference>
<proteinExistence type="predicted"/>
<evidence type="ECO:0000313" key="3">
    <source>
        <dbReference type="EMBL" id="HGU34284.1"/>
    </source>
</evidence>
<dbReference type="Gene3D" id="3.40.630.30">
    <property type="match status" value="1"/>
</dbReference>
<dbReference type="SUPFAM" id="SSF55729">
    <property type="entry name" value="Acyl-CoA N-acyltransferases (Nat)"/>
    <property type="match status" value="1"/>
</dbReference>
<dbReference type="CDD" id="cd16936">
    <property type="entry name" value="HATPase_RsbW-like"/>
    <property type="match status" value="1"/>
</dbReference>